<reference evidence="1" key="1">
    <citation type="submission" date="2021-02" db="EMBL/GenBank/DDBJ databases">
        <title>Neisseriaceae sp. 26B isolated from the cloaca of a Common Toad-headed Turtle (Mesoclemmys nasuta).</title>
        <authorList>
            <person name="Spergser J."/>
            <person name="Busse H.-J."/>
        </authorList>
    </citation>
    <scope>NUCLEOTIDE SEQUENCE</scope>
    <source>
        <strain evidence="1">26B</strain>
    </source>
</reference>
<sequence>MRKNEKKQISELANTIVNSVMLEKLFLLPLFCDRISEAWKKILPSDQQAEVSILSRIESEYFDSDIRNRLLNLKYHLNDVSLLIGRYKKIQERNQRENSDTKCKLSFEEELLFITPDTSKYYYLPTTSEDGLYVDFYRLFKLKPISGAIILEDKRLFLRQELTLDDLFKLDNEYQKKFHTYRKHQQHMLAVMAGQPQKGHVGIHLNLLMRNGPMDTIELSTFQQYRRRLLRALTQLKPDIEYVWLLRNEMFRGFNLHLMVNDFRLHGLIIELWQEITHGQGSCCHMDWGKNRADIEHVTEALAFLRPMFLERSDDWGGTRRYGASN</sequence>
<organism evidence="1 2">
    <name type="scientific">Paralysiella testudinis</name>
    <dbReference type="NCBI Taxonomy" id="2809020"/>
    <lineage>
        <taxon>Bacteria</taxon>
        <taxon>Pseudomonadati</taxon>
        <taxon>Pseudomonadota</taxon>
        <taxon>Betaproteobacteria</taxon>
        <taxon>Neisseriales</taxon>
        <taxon>Neisseriaceae</taxon>
        <taxon>Paralysiella</taxon>
    </lineage>
</organism>
<keyword evidence="2" id="KW-1185">Reference proteome</keyword>
<dbReference type="AlphaFoldDB" id="A0A892ZDW5"/>
<protein>
    <submittedName>
        <fullName evidence="1">Uncharacterized protein</fullName>
    </submittedName>
</protein>
<dbReference type="KEGG" id="ptes:JQU52_08820"/>
<accession>A0A892ZDW5</accession>
<gene>
    <name evidence="1" type="ORF">JQU52_08820</name>
</gene>
<dbReference type="Proteomes" id="UP000653156">
    <property type="component" value="Chromosome"/>
</dbReference>
<dbReference type="EMBL" id="CP069798">
    <property type="protein sequence ID" value="QRQ80853.1"/>
    <property type="molecule type" value="Genomic_DNA"/>
</dbReference>
<proteinExistence type="predicted"/>
<name>A0A892ZDW5_9NEIS</name>
<dbReference type="RefSeq" id="WP_230338145.1">
    <property type="nucleotide sequence ID" value="NZ_CP069798.1"/>
</dbReference>
<evidence type="ECO:0000313" key="2">
    <source>
        <dbReference type="Proteomes" id="UP000653156"/>
    </source>
</evidence>
<evidence type="ECO:0000313" key="1">
    <source>
        <dbReference type="EMBL" id="QRQ80853.1"/>
    </source>
</evidence>